<dbReference type="Proteomes" id="UP000474077">
    <property type="component" value="Unassembled WGS sequence"/>
</dbReference>
<evidence type="ECO:0008006" key="3">
    <source>
        <dbReference type="Google" id="ProtNLM"/>
    </source>
</evidence>
<reference evidence="1 2" key="1">
    <citation type="journal article" date="2019" name="Nat. Med.">
        <title>A library of human gut bacterial isolates paired with longitudinal multiomics data enables mechanistic microbiome research.</title>
        <authorList>
            <person name="Poyet M."/>
            <person name="Groussin M."/>
            <person name="Gibbons S.M."/>
            <person name="Avila-Pacheco J."/>
            <person name="Jiang X."/>
            <person name="Kearney S.M."/>
            <person name="Perrotta A.R."/>
            <person name="Berdy B."/>
            <person name="Zhao S."/>
            <person name="Lieberman T.D."/>
            <person name="Swanson P.K."/>
            <person name="Smith M."/>
            <person name="Roesemann S."/>
            <person name="Alexander J.E."/>
            <person name="Rich S.A."/>
            <person name="Livny J."/>
            <person name="Vlamakis H."/>
            <person name="Clish C."/>
            <person name="Bullock K."/>
            <person name="Deik A."/>
            <person name="Scott J."/>
            <person name="Pierce K.A."/>
            <person name="Xavier R.J."/>
            <person name="Alm E.J."/>
        </authorList>
    </citation>
    <scope>NUCLEOTIDE SEQUENCE [LARGE SCALE GENOMIC DNA]</scope>
    <source>
        <strain evidence="1 2">BIOML-A73</strain>
    </source>
</reference>
<protein>
    <recommendedName>
        <fullName evidence="3">PDZ domain-containing protein</fullName>
    </recommendedName>
</protein>
<dbReference type="SUPFAM" id="SSF50156">
    <property type="entry name" value="PDZ domain-like"/>
    <property type="match status" value="1"/>
</dbReference>
<dbReference type="RefSeq" id="WP_151922088.1">
    <property type="nucleotide sequence ID" value="NZ_RCXZ01000022.1"/>
</dbReference>
<dbReference type="EMBL" id="WDER01000013">
    <property type="protein sequence ID" value="KAB6084698.1"/>
    <property type="molecule type" value="Genomic_DNA"/>
</dbReference>
<organism evidence="1 2">
    <name type="scientific">Bacteroides xylanisolvens</name>
    <dbReference type="NCBI Taxonomy" id="371601"/>
    <lineage>
        <taxon>Bacteria</taxon>
        <taxon>Pseudomonadati</taxon>
        <taxon>Bacteroidota</taxon>
        <taxon>Bacteroidia</taxon>
        <taxon>Bacteroidales</taxon>
        <taxon>Bacteroidaceae</taxon>
        <taxon>Bacteroides</taxon>
    </lineage>
</organism>
<name>A0A6L4NIB9_9BACE</name>
<gene>
    <name evidence="1" type="ORF">GA560_06960</name>
</gene>
<comment type="caution">
    <text evidence="1">The sequence shown here is derived from an EMBL/GenBank/DDBJ whole genome shotgun (WGS) entry which is preliminary data.</text>
</comment>
<dbReference type="AlphaFoldDB" id="A0A6L4NIB9"/>
<sequence>MSNLYVYVFVICLILTSCTNKKKQYSFSFSDNYNEAIIPARFDNGRVYIPVSVVKKDIISDNLEECTYYFLFDTGTSEMVIDSVLNENDCFSIKYDNSFFRRIHTPAGITYSYPSFINDRSPLKIQIGSSFFDISECEIMDYAGRRNGILPAIQLGTKSIININLFQKYVALLSIIQNKSDSLSFVIEPYTSAPCVEDTLFVNNNDSIIAINGKFIMDIGMARGLTLSEEAKTKFPSLYCQDVIYRTANKGNDIVKFQQTPTINVHLKNISANVNIDFSRQMPPGITGVIGNAFLERINFAIDYQKLQLHYDVIPELYFPYRSESNSVKKWGVIIANIKMKVSDKVDYSLQIVQLIKGHKADLAGVELNDQIIEIDSKKVGVNLNDSLLMENVQNAESITIRKKNGRLIILD</sequence>
<proteinExistence type="predicted"/>
<accession>A0A6L4NIB9</accession>
<evidence type="ECO:0000313" key="1">
    <source>
        <dbReference type="EMBL" id="KAB6084698.1"/>
    </source>
</evidence>
<dbReference type="InterPro" id="IPR036034">
    <property type="entry name" value="PDZ_sf"/>
</dbReference>
<evidence type="ECO:0000313" key="2">
    <source>
        <dbReference type="Proteomes" id="UP000474077"/>
    </source>
</evidence>